<keyword evidence="3" id="KW-1185">Reference proteome</keyword>
<evidence type="ECO:0000259" key="1">
    <source>
        <dbReference type="Pfam" id="PF01370"/>
    </source>
</evidence>
<organism evidence="2 3">
    <name type="scientific">Hoylesella oralis ATCC 33269</name>
    <dbReference type="NCBI Taxonomy" id="873533"/>
    <lineage>
        <taxon>Bacteria</taxon>
        <taxon>Pseudomonadati</taxon>
        <taxon>Bacteroidota</taxon>
        <taxon>Bacteroidia</taxon>
        <taxon>Bacteroidales</taxon>
        <taxon>Prevotellaceae</taxon>
        <taxon>Hoylesella</taxon>
    </lineage>
</organism>
<protein>
    <submittedName>
        <fullName evidence="2">NAD dependent epimerase/dehydratase family protein</fullName>
    </submittedName>
</protein>
<dbReference type="STRING" id="28134.SAMN05444288_1469"/>
<dbReference type="Gene3D" id="3.40.50.720">
    <property type="entry name" value="NAD(P)-binding Rossmann-like Domain"/>
    <property type="match status" value="1"/>
</dbReference>
<proteinExistence type="predicted"/>
<dbReference type="Pfam" id="PF01370">
    <property type="entry name" value="Epimerase"/>
    <property type="match status" value="1"/>
</dbReference>
<dbReference type="PANTHER" id="PTHR43245">
    <property type="entry name" value="BIFUNCTIONAL POLYMYXIN RESISTANCE PROTEIN ARNA"/>
    <property type="match status" value="1"/>
</dbReference>
<dbReference type="AlphaFoldDB" id="E7RRN2"/>
<dbReference type="PANTHER" id="PTHR43245:SF58">
    <property type="entry name" value="BLL5923 PROTEIN"/>
    <property type="match status" value="1"/>
</dbReference>
<dbReference type="HOGENOM" id="CLU_007383_6_7_10"/>
<gene>
    <name evidence="2" type="ORF">HMPREF0663_11833</name>
</gene>
<dbReference type="InterPro" id="IPR036291">
    <property type="entry name" value="NAD(P)-bd_dom_sf"/>
</dbReference>
<accession>E7RRN2</accession>
<evidence type="ECO:0000313" key="3">
    <source>
        <dbReference type="Proteomes" id="UP000005580"/>
    </source>
</evidence>
<reference evidence="2" key="1">
    <citation type="submission" date="2011-01" db="EMBL/GenBank/DDBJ databases">
        <authorList>
            <person name="Muzny D."/>
            <person name="Qin X."/>
            <person name="Buhay C."/>
            <person name="Dugan-Rocha S."/>
            <person name="Ding Y."/>
            <person name="Chen G."/>
            <person name="Hawes A."/>
            <person name="Holder M."/>
            <person name="Jhangiani S."/>
            <person name="Johnson A."/>
            <person name="Khan Z."/>
            <person name="Li Z."/>
            <person name="Liu W."/>
            <person name="Liu X."/>
            <person name="Perez L."/>
            <person name="Shen H."/>
            <person name="Wang Q."/>
            <person name="Watt J."/>
            <person name="Xi L."/>
            <person name="Xin Y."/>
            <person name="Zhou J."/>
            <person name="Deng J."/>
            <person name="Jiang H."/>
            <person name="Liu Y."/>
            <person name="Qu J."/>
            <person name="Song X.-Z."/>
            <person name="Zhang L."/>
            <person name="Villasana D."/>
            <person name="Johnson A."/>
            <person name="Liu J."/>
            <person name="Liyanage D."/>
            <person name="Lorensuhewa L."/>
            <person name="Robinson T."/>
            <person name="Song A."/>
            <person name="Song B.-B."/>
            <person name="Dinh H."/>
            <person name="Thornton R."/>
            <person name="Coyle M."/>
            <person name="Francisco L."/>
            <person name="Jackson L."/>
            <person name="Javaid M."/>
            <person name="Korchina V."/>
            <person name="Kovar C."/>
            <person name="Mata R."/>
            <person name="Mathew T."/>
            <person name="Ngo R."/>
            <person name="Nguyen L."/>
            <person name="Nguyen N."/>
            <person name="Okwuonu G."/>
            <person name="Ongeri F."/>
            <person name="Pham C."/>
            <person name="Simmons D."/>
            <person name="Wilczek-Boney K."/>
            <person name="Hale W."/>
            <person name="Jakkamsetti A."/>
            <person name="Pham P."/>
            <person name="Ruth R."/>
            <person name="San Lucas F."/>
            <person name="Warren J."/>
            <person name="Zhang J."/>
            <person name="Zhao Z."/>
            <person name="Zhou C."/>
            <person name="Zhu D."/>
            <person name="Lee S."/>
            <person name="Bess C."/>
            <person name="Blankenburg K."/>
            <person name="Forbes L."/>
            <person name="Fu Q."/>
            <person name="Gubbala S."/>
            <person name="Hirani K."/>
            <person name="Jayaseelan J.C."/>
            <person name="Lara F."/>
            <person name="Munidasa M."/>
            <person name="Palculict T."/>
            <person name="Patil S."/>
            <person name="Pu L.-L."/>
            <person name="Saada N."/>
            <person name="Tang L."/>
            <person name="Weissenberger G."/>
            <person name="Zhu Y."/>
            <person name="Hemphill L."/>
            <person name="Shang Y."/>
            <person name="Youmans B."/>
            <person name="Ayvaz T."/>
            <person name="Ross M."/>
            <person name="Santibanez J."/>
            <person name="Aqrawi P."/>
            <person name="Gross S."/>
            <person name="Joshi V."/>
            <person name="Fowler G."/>
            <person name="Nazareth L."/>
            <person name="Reid J."/>
            <person name="Worley K."/>
            <person name="Petrosino J."/>
            <person name="Highlander S."/>
            <person name="Gibbs R."/>
        </authorList>
    </citation>
    <scope>NUCLEOTIDE SEQUENCE [LARGE SCALE GENOMIC DNA]</scope>
    <source>
        <strain evidence="2">ATCC 33269</strain>
    </source>
</reference>
<sequence>MKILITGVHGFVGRNLVPALFADHTVYGLGRAVENVAGVERMYTWEDLDRGVLPEVDAIVHLAGKAHDTKKQTGAEVYFAVNRDLTVKVYDYFRHSEARKFIFFSSVKAAADFVNGTVLTEDVVPKPVGPYGESKIEAETYILNHPAEGKDVFILRPCMIHGPGNKGNLNLLYKVVCKGFPWPLGAFKNRRSFASVGNVCYLVCRLLEEHAPSGIYNLADDEAISTNELISIICRVLGRKAHIFNISPSLMKEVAKVGDVLHLPLNTERIEKLTENYVVSNAKIKSVFGIEALPITVEDGLRETIESFNK</sequence>
<evidence type="ECO:0000313" key="2">
    <source>
        <dbReference type="EMBL" id="EFZ36920.1"/>
    </source>
</evidence>
<dbReference type="EMBL" id="AEPE02000005">
    <property type="protein sequence ID" value="EFZ36920.1"/>
    <property type="molecule type" value="Genomic_DNA"/>
</dbReference>
<dbReference type="eggNOG" id="COG0451">
    <property type="taxonomic scope" value="Bacteria"/>
</dbReference>
<dbReference type="RefSeq" id="WP_004370015.1">
    <property type="nucleotide sequence ID" value="NZ_GL833119.1"/>
</dbReference>
<comment type="caution">
    <text evidence="2">The sequence shown here is derived from an EMBL/GenBank/DDBJ whole genome shotgun (WGS) entry which is preliminary data.</text>
</comment>
<dbReference type="SUPFAM" id="SSF51735">
    <property type="entry name" value="NAD(P)-binding Rossmann-fold domains"/>
    <property type="match status" value="1"/>
</dbReference>
<dbReference type="InterPro" id="IPR001509">
    <property type="entry name" value="Epimerase_deHydtase"/>
</dbReference>
<name>E7RRN2_9BACT</name>
<dbReference type="Proteomes" id="UP000005580">
    <property type="component" value="Unassembled WGS sequence"/>
</dbReference>
<dbReference type="InterPro" id="IPR050177">
    <property type="entry name" value="Lipid_A_modif_metabolic_enz"/>
</dbReference>
<feature type="domain" description="NAD-dependent epimerase/dehydratase" evidence="1">
    <location>
        <begin position="3"/>
        <end position="219"/>
    </location>
</feature>